<dbReference type="EMBL" id="LAZR01026365">
    <property type="protein sequence ID" value="KKL68982.1"/>
    <property type="molecule type" value="Genomic_DNA"/>
</dbReference>
<reference evidence="1" key="1">
    <citation type="journal article" date="2015" name="Nature">
        <title>Complex archaea that bridge the gap between prokaryotes and eukaryotes.</title>
        <authorList>
            <person name="Spang A."/>
            <person name="Saw J.H."/>
            <person name="Jorgensen S.L."/>
            <person name="Zaremba-Niedzwiedzka K."/>
            <person name="Martijn J."/>
            <person name="Lind A.E."/>
            <person name="van Eijk R."/>
            <person name="Schleper C."/>
            <person name="Guy L."/>
            <person name="Ettema T.J."/>
        </authorList>
    </citation>
    <scope>NUCLEOTIDE SEQUENCE</scope>
</reference>
<protein>
    <submittedName>
        <fullName evidence="1">Uncharacterized protein</fullName>
    </submittedName>
</protein>
<sequence length="103" mass="11042">MNRKKSFKMKIISVSLVVALLVPLSLPLSIQAAAITPASDTMSRLKISTLSNHTIVFTTPTGVDASSDTITVTFPAGFTIGSVAFGDMDLSQDLRLVMKQKTR</sequence>
<comment type="caution">
    <text evidence="1">The sequence shown here is derived from an EMBL/GenBank/DDBJ whole genome shotgun (WGS) entry which is preliminary data.</text>
</comment>
<accession>A0A0F9H103</accession>
<dbReference type="AlphaFoldDB" id="A0A0F9H103"/>
<evidence type="ECO:0000313" key="1">
    <source>
        <dbReference type="EMBL" id="KKL68982.1"/>
    </source>
</evidence>
<proteinExistence type="predicted"/>
<organism evidence="1">
    <name type="scientific">marine sediment metagenome</name>
    <dbReference type="NCBI Taxonomy" id="412755"/>
    <lineage>
        <taxon>unclassified sequences</taxon>
        <taxon>metagenomes</taxon>
        <taxon>ecological metagenomes</taxon>
    </lineage>
</organism>
<name>A0A0F9H103_9ZZZZ</name>
<gene>
    <name evidence="1" type="ORF">LCGC14_2119560</name>
</gene>